<sequence length="105" mass="12072">MVKNKWRPFPLPQNFDFYKNPCLALRSNVLNVQDYTREYGLTDCPFPKGYYDVYNLYVDDADLPPHGIPFGKYKVTANAYEVNTPDGNILNGEYLADIVPVKGHH</sequence>
<keyword evidence="1" id="KW-0732">Signal</keyword>
<proteinExistence type="predicted"/>
<comment type="caution">
    <text evidence="2">The sequence shown here is derived from an EMBL/GenBank/DDBJ whole genome shotgun (WGS) entry which is preliminary data.</text>
</comment>
<reference evidence="2" key="1">
    <citation type="submission" date="2019-08" db="EMBL/GenBank/DDBJ databases">
        <title>The genome of the North American firefly Photinus pyralis.</title>
        <authorList>
            <consortium name="Photinus pyralis genome working group"/>
            <person name="Fallon T.R."/>
            <person name="Sander Lower S.E."/>
            <person name="Weng J.-K."/>
        </authorList>
    </citation>
    <scope>NUCLEOTIDE SEQUENCE</scope>
    <source>
        <strain evidence="2">TRF0915ILg1</strain>
        <tissue evidence="2">Whole body</tissue>
    </source>
</reference>
<keyword evidence="3" id="KW-1185">Reference proteome</keyword>
<evidence type="ECO:0000313" key="2">
    <source>
        <dbReference type="EMBL" id="KAF2886945.1"/>
    </source>
</evidence>
<evidence type="ECO:0000256" key="1">
    <source>
        <dbReference type="ARBA" id="ARBA00022729"/>
    </source>
</evidence>
<protein>
    <submittedName>
        <fullName evidence="2">Uncharacterized protein</fullName>
    </submittedName>
</protein>
<name>A0A8K0CNI3_IGNLU</name>
<dbReference type="AlphaFoldDB" id="A0A8K0CNI3"/>
<accession>A0A8K0CNI3</accession>
<evidence type="ECO:0000313" key="3">
    <source>
        <dbReference type="Proteomes" id="UP000801492"/>
    </source>
</evidence>
<dbReference type="Proteomes" id="UP000801492">
    <property type="component" value="Unassembled WGS sequence"/>
</dbReference>
<organism evidence="2 3">
    <name type="scientific">Ignelater luminosus</name>
    <name type="common">Cucubano</name>
    <name type="synonym">Pyrophorus luminosus</name>
    <dbReference type="NCBI Taxonomy" id="2038154"/>
    <lineage>
        <taxon>Eukaryota</taxon>
        <taxon>Metazoa</taxon>
        <taxon>Ecdysozoa</taxon>
        <taxon>Arthropoda</taxon>
        <taxon>Hexapoda</taxon>
        <taxon>Insecta</taxon>
        <taxon>Pterygota</taxon>
        <taxon>Neoptera</taxon>
        <taxon>Endopterygota</taxon>
        <taxon>Coleoptera</taxon>
        <taxon>Polyphaga</taxon>
        <taxon>Elateriformia</taxon>
        <taxon>Elateroidea</taxon>
        <taxon>Elateridae</taxon>
        <taxon>Agrypninae</taxon>
        <taxon>Pyrophorini</taxon>
        <taxon>Ignelater</taxon>
    </lineage>
</organism>
<dbReference type="EMBL" id="VTPC01085895">
    <property type="protein sequence ID" value="KAF2886945.1"/>
    <property type="molecule type" value="Genomic_DNA"/>
</dbReference>
<dbReference type="OrthoDB" id="4473401at2759"/>
<dbReference type="InterPro" id="IPR036846">
    <property type="entry name" value="GM2-AP_sf"/>
</dbReference>
<gene>
    <name evidence="2" type="ORF">ILUMI_19228</name>
</gene>
<dbReference type="SUPFAM" id="SSF63707">
    <property type="entry name" value="Ganglioside M2 (gm2) activator"/>
    <property type="match status" value="1"/>
</dbReference>